<reference evidence="1" key="1">
    <citation type="journal article" date="2020" name="Nat. Commun.">
        <title>Large-scale genome sequencing of mycorrhizal fungi provides insights into the early evolution of symbiotic traits.</title>
        <authorList>
            <person name="Miyauchi S."/>
            <person name="Kiss E."/>
            <person name="Kuo A."/>
            <person name="Drula E."/>
            <person name="Kohler A."/>
            <person name="Sanchez-Garcia M."/>
            <person name="Morin E."/>
            <person name="Andreopoulos B."/>
            <person name="Barry K.W."/>
            <person name="Bonito G."/>
            <person name="Buee M."/>
            <person name="Carver A."/>
            <person name="Chen C."/>
            <person name="Cichocki N."/>
            <person name="Clum A."/>
            <person name="Culley D."/>
            <person name="Crous P.W."/>
            <person name="Fauchery L."/>
            <person name="Girlanda M."/>
            <person name="Hayes R.D."/>
            <person name="Keri Z."/>
            <person name="LaButti K."/>
            <person name="Lipzen A."/>
            <person name="Lombard V."/>
            <person name="Magnuson J."/>
            <person name="Maillard F."/>
            <person name="Murat C."/>
            <person name="Nolan M."/>
            <person name="Ohm R.A."/>
            <person name="Pangilinan J."/>
            <person name="Pereira M.F."/>
            <person name="Perotto S."/>
            <person name="Peter M."/>
            <person name="Pfister S."/>
            <person name="Riley R."/>
            <person name="Sitrit Y."/>
            <person name="Stielow J.B."/>
            <person name="Szollosi G."/>
            <person name="Zifcakova L."/>
            <person name="Stursova M."/>
            <person name="Spatafora J.W."/>
            <person name="Tedersoo L."/>
            <person name="Vaario L.M."/>
            <person name="Yamada A."/>
            <person name="Yan M."/>
            <person name="Wang P."/>
            <person name="Xu J."/>
            <person name="Bruns T."/>
            <person name="Baldrian P."/>
            <person name="Vilgalys R."/>
            <person name="Dunand C."/>
            <person name="Henrissat B."/>
            <person name="Grigoriev I.V."/>
            <person name="Hibbett D."/>
            <person name="Nagy L.G."/>
            <person name="Martin F.M."/>
        </authorList>
    </citation>
    <scope>NUCLEOTIDE SEQUENCE</scope>
    <source>
        <strain evidence="1">UP504</strain>
    </source>
</reference>
<protein>
    <submittedName>
        <fullName evidence="1">Uncharacterized protein</fullName>
    </submittedName>
</protein>
<accession>A0A9P6AZY5</accession>
<sequence>MASATLGTSLAPSLSLSEAKRLDAISASVSFHTIPGRLRTLVKTHTLAGRVAIDKAIPCLSKPNPGFSPPLIRVVPATFLPPAPRLRACMTSFVIQRDQERRIDDATIPEITLVTDVNSPTCGPTLPVIMQMLILGS</sequence>
<proteinExistence type="predicted"/>
<evidence type="ECO:0000313" key="1">
    <source>
        <dbReference type="EMBL" id="KAF9515113.1"/>
    </source>
</evidence>
<feature type="non-terminal residue" evidence="1">
    <location>
        <position position="137"/>
    </location>
</feature>
<keyword evidence="2" id="KW-1185">Reference proteome</keyword>
<comment type="caution">
    <text evidence="1">The sequence shown here is derived from an EMBL/GenBank/DDBJ whole genome shotgun (WGS) entry which is preliminary data.</text>
</comment>
<gene>
    <name evidence="1" type="ORF">BS47DRAFT_1342262</name>
</gene>
<dbReference type="Proteomes" id="UP000886523">
    <property type="component" value="Unassembled WGS sequence"/>
</dbReference>
<organism evidence="1 2">
    <name type="scientific">Hydnum rufescens UP504</name>
    <dbReference type="NCBI Taxonomy" id="1448309"/>
    <lineage>
        <taxon>Eukaryota</taxon>
        <taxon>Fungi</taxon>
        <taxon>Dikarya</taxon>
        <taxon>Basidiomycota</taxon>
        <taxon>Agaricomycotina</taxon>
        <taxon>Agaricomycetes</taxon>
        <taxon>Cantharellales</taxon>
        <taxon>Hydnaceae</taxon>
        <taxon>Hydnum</taxon>
    </lineage>
</organism>
<dbReference type="AlphaFoldDB" id="A0A9P6AZY5"/>
<dbReference type="EMBL" id="MU128953">
    <property type="protein sequence ID" value="KAF9515113.1"/>
    <property type="molecule type" value="Genomic_DNA"/>
</dbReference>
<evidence type="ECO:0000313" key="2">
    <source>
        <dbReference type="Proteomes" id="UP000886523"/>
    </source>
</evidence>
<name>A0A9P6AZY5_9AGAM</name>